<evidence type="ECO:0000256" key="4">
    <source>
        <dbReference type="ARBA" id="ARBA00022840"/>
    </source>
</evidence>
<dbReference type="InterPro" id="IPR056546">
    <property type="entry name" value="MreB_MamK-like"/>
</dbReference>
<proteinExistence type="inferred from homology"/>
<name>A0A170PRA2_9ZZZZ</name>
<comment type="subcellular location">
    <subcellularLocation>
        <location evidence="1">Cytoplasm</location>
    </subcellularLocation>
</comment>
<evidence type="ECO:0000256" key="5">
    <source>
        <dbReference type="ARBA" id="ARBA00022960"/>
    </source>
</evidence>
<dbReference type="PANTHER" id="PTHR42749:SF1">
    <property type="entry name" value="CELL SHAPE-DETERMINING PROTEIN MREB"/>
    <property type="match status" value="1"/>
</dbReference>
<dbReference type="NCBIfam" id="NF010539">
    <property type="entry name" value="PRK13927.1"/>
    <property type="match status" value="1"/>
</dbReference>
<accession>A0A170PRA2</accession>
<dbReference type="InterPro" id="IPR043129">
    <property type="entry name" value="ATPase_NBD"/>
</dbReference>
<dbReference type="InterPro" id="IPR004753">
    <property type="entry name" value="MreB"/>
</dbReference>
<evidence type="ECO:0000313" key="7">
    <source>
        <dbReference type="EMBL" id="CUS52175.1"/>
    </source>
</evidence>
<dbReference type="GO" id="GO:0005524">
    <property type="term" value="F:ATP binding"/>
    <property type="evidence" value="ECO:0007669"/>
    <property type="project" value="UniProtKB-KW"/>
</dbReference>
<sequence>MLFKRFFGLFSNDLAIDLGTANTLVYVRERGVILNEPSVVAIRTGSIAPEKTILAVGQEAKLMLGRTPGNIQAIRPLKDGVIADFTITEIMLKFFIRKVQQNRFFSSPRIVICVPGGSNQVERRAIRESAVTAGAREVYLIEEPMAMAIGAALPVAEPTGSLVLDIGGGTTEVAVLSLGGIVYATSLRVAGDTFDDAIINYVRRRHGLLIGEATAERVKKAIGTAWIDSDHREMEIKGRDVTEGMSRGLLIGSDEVYDAMSDALSQIIGVIRETLENTPPELAADIGERGMVIAGGGALIRDMDRRLMQETGLPVVVADDPLTCVARGCGRALEDMAVLGDVFTRE</sequence>
<dbReference type="GO" id="GO:0008360">
    <property type="term" value="P:regulation of cell shape"/>
    <property type="evidence" value="ECO:0007669"/>
    <property type="project" value="UniProtKB-KW"/>
</dbReference>
<keyword evidence="4" id="KW-0067">ATP-binding</keyword>
<evidence type="ECO:0000256" key="3">
    <source>
        <dbReference type="ARBA" id="ARBA00022741"/>
    </source>
</evidence>
<evidence type="ECO:0000256" key="1">
    <source>
        <dbReference type="ARBA" id="ARBA00004496"/>
    </source>
</evidence>
<dbReference type="CDD" id="cd10225">
    <property type="entry name" value="ASKHA_NBD_MreB-like"/>
    <property type="match status" value="1"/>
</dbReference>
<dbReference type="GO" id="GO:0000902">
    <property type="term" value="P:cell morphogenesis"/>
    <property type="evidence" value="ECO:0007669"/>
    <property type="project" value="InterPro"/>
</dbReference>
<dbReference type="EMBL" id="CZRL01000077">
    <property type="protein sequence ID" value="CUS52175.1"/>
    <property type="molecule type" value="Genomic_DNA"/>
</dbReference>
<dbReference type="GO" id="GO:0005737">
    <property type="term" value="C:cytoplasm"/>
    <property type="evidence" value="ECO:0007669"/>
    <property type="project" value="UniProtKB-SubCell"/>
</dbReference>
<organism evidence="7">
    <name type="scientific">hydrothermal vent metagenome</name>
    <dbReference type="NCBI Taxonomy" id="652676"/>
    <lineage>
        <taxon>unclassified sequences</taxon>
        <taxon>metagenomes</taxon>
        <taxon>ecological metagenomes</taxon>
    </lineage>
</organism>
<gene>
    <name evidence="7" type="ORF">MGWOODY_XGa1134</name>
</gene>
<keyword evidence="3" id="KW-0547">Nucleotide-binding</keyword>
<dbReference type="HAMAP" id="MF_02207">
    <property type="entry name" value="MreB"/>
    <property type="match status" value="1"/>
</dbReference>
<dbReference type="AlphaFoldDB" id="A0A170PRA2"/>
<reference evidence="7" key="1">
    <citation type="submission" date="2015-10" db="EMBL/GenBank/DDBJ databases">
        <authorList>
            <person name="Gilbert D.G."/>
        </authorList>
    </citation>
    <scope>NUCLEOTIDE SEQUENCE</scope>
</reference>
<dbReference type="PRINTS" id="PR01652">
    <property type="entry name" value="SHAPEPROTEIN"/>
</dbReference>
<dbReference type="SUPFAM" id="SSF53067">
    <property type="entry name" value="Actin-like ATPase domain"/>
    <property type="match status" value="2"/>
</dbReference>
<evidence type="ECO:0000256" key="6">
    <source>
        <dbReference type="ARBA" id="ARBA00023458"/>
    </source>
</evidence>
<dbReference type="Pfam" id="PF06723">
    <property type="entry name" value="MreB_Mbl"/>
    <property type="match status" value="1"/>
</dbReference>
<evidence type="ECO:0000256" key="2">
    <source>
        <dbReference type="ARBA" id="ARBA00022490"/>
    </source>
</evidence>
<protein>
    <submittedName>
        <fullName evidence="7">Rod shape-determining protein MreB</fullName>
    </submittedName>
</protein>
<dbReference type="Gene3D" id="3.30.420.40">
    <property type="match status" value="3"/>
</dbReference>
<comment type="similarity">
    <text evidence="6">Belongs to the FtsA/MreB family.</text>
</comment>
<keyword evidence="5" id="KW-0133">Cell shape</keyword>
<dbReference type="PANTHER" id="PTHR42749">
    <property type="entry name" value="CELL SHAPE-DETERMINING PROTEIN MREB"/>
    <property type="match status" value="1"/>
</dbReference>
<keyword evidence="2" id="KW-0963">Cytoplasm</keyword>
<dbReference type="NCBIfam" id="TIGR00904">
    <property type="entry name" value="mreB"/>
    <property type="match status" value="1"/>
</dbReference>